<dbReference type="Gene3D" id="3.30.200.20">
    <property type="entry name" value="Phosphorylase Kinase, domain 1"/>
    <property type="match status" value="1"/>
</dbReference>
<dbReference type="InterPro" id="IPR033934">
    <property type="entry name" value="SAICAR_synt_PurC"/>
</dbReference>
<evidence type="ECO:0000256" key="1">
    <source>
        <dbReference type="ARBA" id="ARBA00004672"/>
    </source>
</evidence>
<dbReference type="CDD" id="cd01415">
    <property type="entry name" value="SAICAR_synt_PurC"/>
    <property type="match status" value="1"/>
</dbReference>
<comment type="pathway">
    <text evidence="1 11">Purine metabolism; IMP biosynthesis via de novo pathway; 5-amino-1-(5-phospho-D-ribosyl)imidazole-4-carboxamide from 5-amino-1-(5-phospho-D-ribosyl)imidazole-4-carboxylate: step 1/2.</text>
</comment>
<dbReference type="EMBL" id="MJGC01000043">
    <property type="protein sequence ID" value="OEJ75881.1"/>
    <property type="molecule type" value="Genomic_DNA"/>
</dbReference>
<dbReference type="EC" id="6.3.2.6" evidence="3 11"/>
<dbReference type="HAMAP" id="MF_00137">
    <property type="entry name" value="SAICAR_synth"/>
    <property type="match status" value="1"/>
</dbReference>
<protein>
    <recommendedName>
        <fullName evidence="4 11">Phosphoribosylaminoimidazole-succinocarboxamide synthase</fullName>
        <ecNumber evidence="3 11">6.3.2.6</ecNumber>
    </recommendedName>
    <alternativeName>
        <fullName evidence="9 11">SAICAR synthetase</fullName>
    </alternativeName>
</protein>
<dbReference type="Gene3D" id="3.30.470.20">
    <property type="entry name" value="ATP-grasp fold, B domain"/>
    <property type="match status" value="1"/>
</dbReference>
<dbReference type="InterPro" id="IPR001636">
    <property type="entry name" value="SAICAR_synth"/>
</dbReference>
<comment type="catalytic activity">
    <reaction evidence="10 11">
        <text>5-amino-1-(5-phospho-D-ribosyl)imidazole-4-carboxylate + L-aspartate + ATP = (2S)-2-[5-amino-1-(5-phospho-beta-D-ribosyl)imidazole-4-carboxamido]succinate + ADP + phosphate + 2 H(+)</text>
        <dbReference type="Rhea" id="RHEA:22628"/>
        <dbReference type="ChEBI" id="CHEBI:15378"/>
        <dbReference type="ChEBI" id="CHEBI:29991"/>
        <dbReference type="ChEBI" id="CHEBI:30616"/>
        <dbReference type="ChEBI" id="CHEBI:43474"/>
        <dbReference type="ChEBI" id="CHEBI:58443"/>
        <dbReference type="ChEBI" id="CHEBI:77657"/>
        <dbReference type="ChEBI" id="CHEBI:456216"/>
        <dbReference type="EC" id="6.3.2.6"/>
    </reaction>
</comment>
<evidence type="ECO:0000256" key="2">
    <source>
        <dbReference type="ARBA" id="ARBA00010190"/>
    </source>
</evidence>
<evidence type="ECO:0000256" key="4">
    <source>
        <dbReference type="ARBA" id="ARBA00016460"/>
    </source>
</evidence>
<dbReference type="NCBIfam" id="TIGR00081">
    <property type="entry name" value="purC"/>
    <property type="match status" value="1"/>
</dbReference>
<evidence type="ECO:0000256" key="3">
    <source>
        <dbReference type="ARBA" id="ARBA00012217"/>
    </source>
</evidence>
<name>A0A1E5QMP0_9CYAN</name>
<keyword evidence="5 11" id="KW-0436">Ligase</keyword>
<comment type="similarity">
    <text evidence="2 11">Belongs to the SAICAR synthetase family.</text>
</comment>
<evidence type="ECO:0000256" key="6">
    <source>
        <dbReference type="ARBA" id="ARBA00022741"/>
    </source>
</evidence>
<dbReference type="InterPro" id="IPR018236">
    <property type="entry name" value="SAICAR_synthetase_CS"/>
</dbReference>
<dbReference type="InterPro" id="IPR028923">
    <property type="entry name" value="SAICAR_synt/ADE2_N"/>
</dbReference>
<dbReference type="UniPathway" id="UPA00074">
    <property type="reaction ID" value="UER00131"/>
</dbReference>
<evidence type="ECO:0000256" key="8">
    <source>
        <dbReference type="ARBA" id="ARBA00022840"/>
    </source>
</evidence>
<evidence type="ECO:0000313" key="13">
    <source>
        <dbReference type="EMBL" id="OEJ75881.1"/>
    </source>
</evidence>
<dbReference type="PANTHER" id="PTHR43599:SF3">
    <property type="entry name" value="SI:DKEY-6E2.2"/>
    <property type="match status" value="1"/>
</dbReference>
<organism evidence="13">
    <name type="scientific">Desertifilum tharense IPPAS B-1220</name>
    <dbReference type="NCBI Taxonomy" id="1781255"/>
    <lineage>
        <taxon>Bacteria</taxon>
        <taxon>Bacillati</taxon>
        <taxon>Cyanobacteriota</taxon>
        <taxon>Cyanophyceae</taxon>
        <taxon>Desertifilales</taxon>
        <taxon>Desertifilaceae</taxon>
        <taxon>Desertifilum</taxon>
    </lineage>
</organism>
<gene>
    <name evidence="11" type="primary">purC</name>
    <name evidence="13" type="ORF">BH720_07175</name>
</gene>
<evidence type="ECO:0000259" key="12">
    <source>
        <dbReference type="Pfam" id="PF01259"/>
    </source>
</evidence>
<dbReference type="SUPFAM" id="SSF56104">
    <property type="entry name" value="SAICAR synthase-like"/>
    <property type="match status" value="1"/>
</dbReference>
<comment type="caution">
    <text evidence="13">The sequence shown here is derived from an EMBL/GenBank/DDBJ whole genome shotgun (WGS) entry which is preliminary data.</text>
</comment>
<dbReference type="GO" id="GO:0005524">
    <property type="term" value="F:ATP binding"/>
    <property type="evidence" value="ECO:0007669"/>
    <property type="project" value="UniProtKB-KW"/>
</dbReference>
<dbReference type="GO" id="GO:0006189">
    <property type="term" value="P:'de novo' IMP biosynthetic process"/>
    <property type="evidence" value="ECO:0007669"/>
    <property type="project" value="UniProtKB-UniRule"/>
</dbReference>
<evidence type="ECO:0000256" key="11">
    <source>
        <dbReference type="HAMAP-Rule" id="MF_00137"/>
    </source>
</evidence>
<evidence type="ECO:0000256" key="5">
    <source>
        <dbReference type="ARBA" id="ARBA00022598"/>
    </source>
</evidence>
<keyword evidence="6 11" id="KW-0547">Nucleotide-binding</keyword>
<dbReference type="InterPro" id="IPR050089">
    <property type="entry name" value="SAICAR_synthetase"/>
</dbReference>
<dbReference type="OrthoDB" id="9801549at2"/>
<dbReference type="RefSeq" id="WP_069966499.1">
    <property type="nucleotide sequence ID" value="NZ_CM124774.1"/>
</dbReference>
<keyword evidence="8 11" id="KW-0067">ATP-binding</keyword>
<proteinExistence type="inferred from homology"/>
<evidence type="ECO:0000256" key="9">
    <source>
        <dbReference type="ARBA" id="ARBA00030409"/>
    </source>
</evidence>
<dbReference type="STRING" id="1781255.BH720_07175"/>
<dbReference type="AlphaFoldDB" id="A0A1E5QMP0"/>
<dbReference type="Pfam" id="PF01259">
    <property type="entry name" value="SAICAR_synt"/>
    <property type="match status" value="1"/>
</dbReference>
<accession>A0A1E5QMP0</accession>
<dbReference type="PANTHER" id="PTHR43599">
    <property type="entry name" value="MULTIFUNCTIONAL PROTEIN ADE2"/>
    <property type="match status" value="1"/>
</dbReference>
<dbReference type="FunFam" id="3.30.470.20:FF:000006">
    <property type="entry name" value="Phosphoribosylaminoimidazole-succinocarboxamide synthase"/>
    <property type="match status" value="1"/>
</dbReference>
<evidence type="ECO:0000256" key="7">
    <source>
        <dbReference type="ARBA" id="ARBA00022755"/>
    </source>
</evidence>
<sequence length="245" mass="27493">MSALSQLYEGKAKIIYTTEDPEVLIAHFKDDATAFNAQKRGTIQGKGQMNCTISSRLFEQLEAQGIQTHYLEQLNGNDMRVKAVKIIPLEVVIRNIAAGSLCQQTGIPLGQILPKPLVEFHYKNDALGDPLLTRDRTLLLELATPEQLDQIQQVALEVNQHLQAFFTRCGITLVDFKLEFGLDSAQTLLLADEISPDTCRLWNAAETDPNLRVMDKDRFRRDLGNVEAGYQQVLERILNQASGRN</sequence>
<evidence type="ECO:0000256" key="10">
    <source>
        <dbReference type="ARBA" id="ARBA00048475"/>
    </source>
</evidence>
<dbReference type="PROSITE" id="PS01058">
    <property type="entry name" value="SAICAR_SYNTHETASE_2"/>
    <property type="match status" value="1"/>
</dbReference>
<keyword evidence="7 11" id="KW-0658">Purine biosynthesis</keyword>
<reference evidence="13" key="1">
    <citation type="submission" date="2016-09" db="EMBL/GenBank/DDBJ databases">
        <title>Draft genome of thermotolerant cyanobacterium Desertifilum sp. strain IPPAS B-1220.</title>
        <authorList>
            <person name="Sinetova M.A."/>
            <person name="Bolakhan K."/>
            <person name="Zayadan B.K."/>
            <person name="Mironov K.S."/>
            <person name="Ustinova V."/>
            <person name="Kupriyanova E.V."/>
            <person name="Sidorov R.A."/>
            <person name="Skrypnik A.N."/>
            <person name="Gogoleva N.E."/>
            <person name="Gogolev Y.V."/>
            <person name="Los D.A."/>
        </authorList>
    </citation>
    <scope>NUCLEOTIDE SEQUENCE [LARGE SCALE GENOMIC DNA]</scope>
    <source>
        <strain evidence="13">IPPAS B-1220</strain>
    </source>
</reference>
<feature type="domain" description="SAICAR synthetase/ADE2 N-terminal" evidence="12">
    <location>
        <begin position="6"/>
        <end position="236"/>
    </location>
</feature>
<dbReference type="PROSITE" id="PS01057">
    <property type="entry name" value="SAICAR_SYNTHETASE_1"/>
    <property type="match status" value="1"/>
</dbReference>
<dbReference type="GO" id="GO:0009236">
    <property type="term" value="P:cobalamin biosynthetic process"/>
    <property type="evidence" value="ECO:0007669"/>
    <property type="project" value="InterPro"/>
</dbReference>
<dbReference type="GO" id="GO:0004639">
    <property type="term" value="F:phosphoribosylaminoimidazolesuccinocarboxamide synthase activity"/>
    <property type="evidence" value="ECO:0007669"/>
    <property type="project" value="UniProtKB-UniRule"/>
</dbReference>